<accession>A0A4R3V4A3</accession>
<dbReference type="EMBL" id="SMBX01000005">
    <property type="protein sequence ID" value="TCU98382.1"/>
    <property type="molecule type" value="Genomic_DNA"/>
</dbReference>
<organism evidence="2 3">
    <name type="scientific">Paracandidimonas soli</name>
    <dbReference type="NCBI Taxonomy" id="1917182"/>
    <lineage>
        <taxon>Bacteria</taxon>
        <taxon>Pseudomonadati</taxon>
        <taxon>Pseudomonadota</taxon>
        <taxon>Betaproteobacteria</taxon>
        <taxon>Burkholderiales</taxon>
        <taxon>Alcaligenaceae</taxon>
        <taxon>Paracandidimonas</taxon>
    </lineage>
</organism>
<dbReference type="GO" id="GO:0016788">
    <property type="term" value="F:hydrolase activity, acting on ester bonds"/>
    <property type="evidence" value="ECO:0007669"/>
    <property type="project" value="InterPro"/>
</dbReference>
<keyword evidence="3" id="KW-1185">Reference proteome</keyword>
<dbReference type="Pfam" id="PF07819">
    <property type="entry name" value="PGAP1"/>
    <property type="match status" value="1"/>
</dbReference>
<dbReference type="Proteomes" id="UP000294692">
    <property type="component" value="Unassembled WGS sequence"/>
</dbReference>
<reference evidence="2 3" key="1">
    <citation type="submission" date="2019-03" db="EMBL/GenBank/DDBJ databases">
        <title>Genomic Encyclopedia of Type Strains, Phase IV (KMG-IV): sequencing the most valuable type-strain genomes for metagenomic binning, comparative biology and taxonomic classification.</title>
        <authorList>
            <person name="Goeker M."/>
        </authorList>
    </citation>
    <scope>NUCLEOTIDE SEQUENCE [LARGE SCALE GENOMIC DNA]</scope>
    <source>
        <strain evidence="2 3">DSM 100048</strain>
    </source>
</reference>
<dbReference type="OrthoDB" id="869379at2"/>
<protein>
    <recommendedName>
        <fullName evidence="1">GPI inositol-deacylase PGAP1-like alpha/beta domain-containing protein</fullName>
    </recommendedName>
</protein>
<dbReference type="AlphaFoldDB" id="A0A4R3V4A3"/>
<dbReference type="RefSeq" id="WP_132477051.1">
    <property type="nucleotide sequence ID" value="NZ_JBEBWM010000001.1"/>
</dbReference>
<dbReference type="InterPro" id="IPR012908">
    <property type="entry name" value="PGAP1-ab_dom-like"/>
</dbReference>
<name>A0A4R3V4A3_9BURK</name>
<evidence type="ECO:0000259" key="1">
    <source>
        <dbReference type="Pfam" id="PF07819"/>
    </source>
</evidence>
<evidence type="ECO:0000313" key="3">
    <source>
        <dbReference type="Proteomes" id="UP000294692"/>
    </source>
</evidence>
<dbReference type="Gene3D" id="3.40.50.1820">
    <property type="entry name" value="alpha/beta hydrolase"/>
    <property type="match status" value="1"/>
</dbReference>
<proteinExistence type="predicted"/>
<dbReference type="SUPFAM" id="SSF53474">
    <property type="entry name" value="alpha/beta-Hydrolases"/>
    <property type="match status" value="1"/>
</dbReference>
<sequence length="677" mass="74467">MRTTILIPGVAELARLLRLALAAMAFAGLSACSLLNSFQPMVGIEPMSPGEYIAFQRGDILTTGRLSAATEQTIRVTGLDTGACAGAMPDCLAALAEAKGVSMEQRLSAAAELWLRQALSAFKVRAGEFGERQAFKAAMEAARYAYAYLFLIPRDPVARAFEDRQTQVRDWYNTAVQLASTQLFDARSRADDSLGGNDPGVLDYGGWTMQVQMASVRSVSADNVPQELLPASSLAFHGLRSIYRRDGIGAELVAVLEDAPVAVVSDWQAGRNPDKPRSRVRRPAEWSEMPSPNLTVLFLFDGDGLKDALRTREARVVIHDPYEDSDVMLHGQRVPLAANFTAGYGLWLARSDFSRQSLRTLFGSEQGIDKPHLYMMQPFDPDRRIILMLHGLASSPEAWVNVANEILGDAELREAFQVWQVYYPTSVPVAINHAQIRQLVTQALHHFDPEGAAPASSDMVLIGHSMGGMIARLMVSSADQQLWRWVLEGRDISADRLERLHARLDPMLRFSPMPNAARAIFIAAPHRGTAVAGERLVRWISQLIRLPLRLLESFDDVVETLSGGDAGRRDEQPRRTLALPNSIDNLSADDAFVKVAADLPISPEVRYHSIIARENARGSLEDSGDGLVPYRSAHLPGAVSEKVIVSGHSVQETATAILEIRRILHEDLKERAVKKDM</sequence>
<evidence type="ECO:0000313" key="2">
    <source>
        <dbReference type="EMBL" id="TCU98382.1"/>
    </source>
</evidence>
<comment type="caution">
    <text evidence="2">The sequence shown here is derived from an EMBL/GenBank/DDBJ whole genome shotgun (WGS) entry which is preliminary data.</text>
</comment>
<dbReference type="PROSITE" id="PS51257">
    <property type="entry name" value="PROKAR_LIPOPROTEIN"/>
    <property type="match status" value="1"/>
</dbReference>
<gene>
    <name evidence="2" type="ORF">EV686_10579</name>
</gene>
<dbReference type="InterPro" id="IPR029058">
    <property type="entry name" value="AB_hydrolase_fold"/>
</dbReference>
<feature type="domain" description="GPI inositol-deacylase PGAP1-like alpha/beta" evidence="1">
    <location>
        <begin position="447"/>
        <end position="479"/>
    </location>
</feature>